<dbReference type="AlphaFoldDB" id="A0A9P6GCV3"/>
<sequence length="200" mass="21444">MSSSVDVVVPGILHGSACATPGQFDIHRPACATPGRLDIHRSACASPDRFDIPAANRPPPPAARRPPSPLRERIDSASIGHSVDGAADKWTAVAREAGYVQQPHPTMLPKQSDRQAARGAIAATDACVSRWLLHAFETGAKVLRGEGKKELYSTNNCPTAIPRPGNTASSYIEITPDLPQVRLRPDQTSPYVSHTNLYPD</sequence>
<dbReference type="EMBL" id="WJXW01000010">
    <property type="protein sequence ID" value="KAF9732690.1"/>
    <property type="molecule type" value="Genomic_DNA"/>
</dbReference>
<evidence type="ECO:0000313" key="3">
    <source>
        <dbReference type="Proteomes" id="UP000756921"/>
    </source>
</evidence>
<evidence type="ECO:0000256" key="1">
    <source>
        <dbReference type="SAM" id="MobiDB-lite"/>
    </source>
</evidence>
<accession>A0A9P6GCV3</accession>
<feature type="compositionally biased region" description="Pro residues" evidence="1">
    <location>
        <begin position="56"/>
        <end position="69"/>
    </location>
</feature>
<organism evidence="2 3">
    <name type="scientific">Paraphaeosphaeria minitans</name>
    <dbReference type="NCBI Taxonomy" id="565426"/>
    <lineage>
        <taxon>Eukaryota</taxon>
        <taxon>Fungi</taxon>
        <taxon>Dikarya</taxon>
        <taxon>Ascomycota</taxon>
        <taxon>Pezizomycotina</taxon>
        <taxon>Dothideomycetes</taxon>
        <taxon>Pleosporomycetidae</taxon>
        <taxon>Pleosporales</taxon>
        <taxon>Massarineae</taxon>
        <taxon>Didymosphaeriaceae</taxon>
        <taxon>Paraphaeosphaeria</taxon>
    </lineage>
</organism>
<feature type="region of interest" description="Disordered" evidence="1">
    <location>
        <begin position="48"/>
        <end position="81"/>
    </location>
</feature>
<name>A0A9P6GCV3_9PLEO</name>
<proteinExistence type="predicted"/>
<reference evidence="2" key="1">
    <citation type="journal article" date="2020" name="Mol. Plant Microbe Interact.">
        <title>Genome Sequence of the Biocontrol Agent Coniothyrium minitans strain Conio (IMI 134523).</title>
        <authorList>
            <person name="Patel D."/>
            <person name="Shittu T.A."/>
            <person name="Baroncelli R."/>
            <person name="Muthumeenakshi S."/>
            <person name="Osborne T.H."/>
            <person name="Janganan T.K."/>
            <person name="Sreenivasaprasad S."/>
        </authorList>
    </citation>
    <scope>NUCLEOTIDE SEQUENCE</scope>
    <source>
        <strain evidence="2">Conio</strain>
    </source>
</reference>
<dbReference type="Proteomes" id="UP000756921">
    <property type="component" value="Unassembled WGS sequence"/>
</dbReference>
<evidence type="ECO:0000313" key="2">
    <source>
        <dbReference type="EMBL" id="KAF9732690.1"/>
    </source>
</evidence>
<gene>
    <name evidence="2" type="ORF">PMIN01_09548</name>
</gene>
<keyword evidence="3" id="KW-1185">Reference proteome</keyword>
<comment type="caution">
    <text evidence="2">The sequence shown here is derived from an EMBL/GenBank/DDBJ whole genome shotgun (WGS) entry which is preliminary data.</text>
</comment>
<protein>
    <submittedName>
        <fullName evidence="2">Uncharacterized protein</fullName>
    </submittedName>
</protein>